<evidence type="ECO:0000313" key="4">
    <source>
        <dbReference type="EMBL" id="PON41926.1"/>
    </source>
</evidence>
<keyword evidence="5" id="KW-1185">Reference proteome</keyword>
<dbReference type="EMBL" id="JXTB01000404">
    <property type="protein sequence ID" value="PON41926.1"/>
    <property type="molecule type" value="Genomic_DNA"/>
</dbReference>
<accession>A0A2P5AZK9</accession>
<dbReference type="GO" id="GO:0008270">
    <property type="term" value="F:zinc ion binding"/>
    <property type="evidence" value="ECO:0007669"/>
    <property type="project" value="InterPro"/>
</dbReference>
<feature type="domain" description="U1-type" evidence="3">
    <location>
        <begin position="220"/>
        <end position="254"/>
    </location>
</feature>
<feature type="coiled-coil region" evidence="1">
    <location>
        <begin position="167"/>
        <end position="197"/>
    </location>
</feature>
<dbReference type="InterPro" id="IPR003604">
    <property type="entry name" value="Matrin/U1-like-C_Znf_C2H2"/>
</dbReference>
<gene>
    <name evidence="4" type="ORF">PanWU01x14_285930</name>
</gene>
<evidence type="ECO:0000256" key="1">
    <source>
        <dbReference type="SAM" id="Coils"/>
    </source>
</evidence>
<dbReference type="GO" id="GO:0003676">
    <property type="term" value="F:nucleic acid binding"/>
    <property type="evidence" value="ECO:0007669"/>
    <property type="project" value="InterPro"/>
</dbReference>
<dbReference type="OrthoDB" id="1191328at2759"/>
<evidence type="ECO:0000259" key="3">
    <source>
        <dbReference type="SMART" id="SM00451"/>
    </source>
</evidence>
<reference evidence="5" key="1">
    <citation type="submission" date="2016-06" db="EMBL/GenBank/DDBJ databases">
        <title>Parallel loss of symbiosis genes in relatives of nitrogen-fixing non-legume Parasponia.</title>
        <authorList>
            <person name="Van Velzen R."/>
            <person name="Holmer R."/>
            <person name="Bu F."/>
            <person name="Rutten L."/>
            <person name="Van Zeijl A."/>
            <person name="Liu W."/>
            <person name="Santuari L."/>
            <person name="Cao Q."/>
            <person name="Sharma T."/>
            <person name="Shen D."/>
            <person name="Roswanjaya Y."/>
            <person name="Wardhani T."/>
            <person name="Kalhor M.S."/>
            <person name="Jansen J."/>
            <person name="Van den Hoogen J."/>
            <person name="Gungor B."/>
            <person name="Hartog M."/>
            <person name="Hontelez J."/>
            <person name="Verver J."/>
            <person name="Yang W.-C."/>
            <person name="Schijlen E."/>
            <person name="Repin R."/>
            <person name="Schilthuizen M."/>
            <person name="Schranz E."/>
            <person name="Heidstra R."/>
            <person name="Miyata K."/>
            <person name="Fedorova E."/>
            <person name="Kohlen W."/>
            <person name="Bisseling T."/>
            <person name="Smit S."/>
            <person name="Geurts R."/>
        </authorList>
    </citation>
    <scope>NUCLEOTIDE SEQUENCE [LARGE SCALE GENOMIC DNA]</scope>
    <source>
        <strain evidence="5">cv. WU1-14</strain>
    </source>
</reference>
<feature type="compositionally biased region" description="Basic and acidic residues" evidence="2">
    <location>
        <begin position="287"/>
        <end position="325"/>
    </location>
</feature>
<dbReference type="InterPro" id="IPR036236">
    <property type="entry name" value="Znf_C2H2_sf"/>
</dbReference>
<dbReference type="AlphaFoldDB" id="A0A2P5AZK9"/>
<dbReference type="Gene3D" id="3.30.160.60">
    <property type="entry name" value="Classic Zinc Finger"/>
    <property type="match status" value="2"/>
</dbReference>
<feature type="compositionally biased region" description="Pro residues" evidence="2">
    <location>
        <begin position="374"/>
        <end position="389"/>
    </location>
</feature>
<proteinExistence type="predicted"/>
<keyword evidence="1" id="KW-0175">Coiled coil</keyword>
<evidence type="ECO:0000256" key="2">
    <source>
        <dbReference type="SAM" id="MobiDB-lite"/>
    </source>
</evidence>
<dbReference type="Proteomes" id="UP000237105">
    <property type="component" value="Unassembled WGS sequence"/>
</dbReference>
<dbReference type="InterPro" id="IPR013087">
    <property type="entry name" value="Znf_C2H2_type"/>
</dbReference>
<dbReference type="PANTHER" id="PTHR47487">
    <property type="entry name" value="OS06G0651300 PROTEIN-RELATED"/>
    <property type="match status" value="1"/>
</dbReference>
<protein>
    <submittedName>
        <fullName evidence="4">Zinc finger, U1-type</fullName>
    </submittedName>
</protein>
<name>A0A2P5AZK9_PARAD</name>
<sequence length="389" mass="42463">MALRFSIVVPKSQPIVGTIRLLIDVSCLVFQEQAPASVLARYCTFQCLAKPDPNLFETKRKAVTPPALDTHELHPFGFKKKPQEEWSCALCQVTATSEKGLYQHLRGRKHKAREAGLVSQKVVKSPINAPSRKKTGNPSKATETVGIANSKLGFEVEGKPLEQNQTANTLNKKKQGLKRKLKQLIREEQNAEKLNMTSGSEIVKMADGTAEQEMMKAAKKYKFWCETCQVGSQSSKVMEDHIGGKKHMARLRCEPCKSSVADLISTNTPSEAVVEKPTHSTVGNKAIVEKPKHSNLEDQGNEKTTTDDVADADKSTAVEKPKESNVENQANDKTTDDVSNTDKSAPVDKPEDSNEENQASEKTTGDVSSTDNPTPTPSPSPSPSPSPEA</sequence>
<feature type="compositionally biased region" description="Polar residues" evidence="2">
    <location>
        <begin position="326"/>
        <end position="343"/>
    </location>
</feature>
<feature type="region of interest" description="Disordered" evidence="2">
    <location>
        <begin position="268"/>
        <end position="389"/>
    </location>
</feature>
<comment type="caution">
    <text evidence="4">The sequence shown here is derived from an EMBL/GenBank/DDBJ whole genome shotgun (WGS) entry which is preliminary data.</text>
</comment>
<feature type="compositionally biased region" description="Polar residues" evidence="2">
    <location>
        <begin position="356"/>
        <end position="367"/>
    </location>
</feature>
<feature type="domain" description="U1-type" evidence="3">
    <location>
        <begin position="83"/>
        <end position="117"/>
    </location>
</feature>
<dbReference type="Pfam" id="PF12874">
    <property type="entry name" value="zf-met"/>
    <property type="match status" value="2"/>
</dbReference>
<dbReference type="SMART" id="SM00451">
    <property type="entry name" value="ZnF_U1"/>
    <property type="match status" value="2"/>
</dbReference>
<dbReference type="SUPFAM" id="SSF57667">
    <property type="entry name" value="beta-beta-alpha zinc fingers"/>
    <property type="match status" value="2"/>
</dbReference>
<dbReference type="STRING" id="3476.A0A2P5AZK9"/>
<dbReference type="PANTHER" id="PTHR47487:SF8">
    <property type="entry name" value="OS08G0270900 PROTEIN"/>
    <property type="match status" value="1"/>
</dbReference>
<organism evidence="4 5">
    <name type="scientific">Parasponia andersonii</name>
    <name type="common">Sponia andersonii</name>
    <dbReference type="NCBI Taxonomy" id="3476"/>
    <lineage>
        <taxon>Eukaryota</taxon>
        <taxon>Viridiplantae</taxon>
        <taxon>Streptophyta</taxon>
        <taxon>Embryophyta</taxon>
        <taxon>Tracheophyta</taxon>
        <taxon>Spermatophyta</taxon>
        <taxon>Magnoliopsida</taxon>
        <taxon>eudicotyledons</taxon>
        <taxon>Gunneridae</taxon>
        <taxon>Pentapetalae</taxon>
        <taxon>rosids</taxon>
        <taxon>fabids</taxon>
        <taxon>Rosales</taxon>
        <taxon>Cannabaceae</taxon>
        <taxon>Parasponia</taxon>
    </lineage>
</organism>
<evidence type="ECO:0000313" key="5">
    <source>
        <dbReference type="Proteomes" id="UP000237105"/>
    </source>
</evidence>